<comment type="caution">
    <text evidence="1">The sequence shown here is derived from an EMBL/GenBank/DDBJ whole genome shotgun (WGS) entry which is preliminary data.</text>
</comment>
<evidence type="ECO:0000313" key="2">
    <source>
        <dbReference type="Proteomes" id="UP001195483"/>
    </source>
</evidence>
<proteinExistence type="predicted"/>
<evidence type="ECO:0000313" key="1">
    <source>
        <dbReference type="EMBL" id="KAK3603274.1"/>
    </source>
</evidence>
<reference evidence="1" key="1">
    <citation type="journal article" date="2021" name="Genome Biol. Evol.">
        <title>A High-Quality Reference Genome for a Parasitic Bivalve with Doubly Uniparental Inheritance (Bivalvia: Unionida).</title>
        <authorList>
            <person name="Smith C.H."/>
        </authorList>
    </citation>
    <scope>NUCLEOTIDE SEQUENCE</scope>
    <source>
        <strain evidence="1">CHS0354</strain>
    </source>
</reference>
<dbReference type="Proteomes" id="UP001195483">
    <property type="component" value="Unassembled WGS sequence"/>
</dbReference>
<accession>A0AAE0T4M1</accession>
<name>A0AAE0T4M1_9BIVA</name>
<dbReference type="EMBL" id="JAEAOA010000519">
    <property type="protein sequence ID" value="KAK3603274.1"/>
    <property type="molecule type" value="Genomic_DNA"/>
</dbReference>
<sequence length="149" mass="16366">MVADESTPPGYVKLHLVQRDAPILVKNYQDEEILTDRKRRSVLEFVSSVPATHSTVNLNALILSHGLKHGMGNLVRSLCFSGLGSRLTSQSLEHDIPNQENLTMAHELLLLGTTSDVASGHLKLAAFYLALNNLDILEDVLNHVDAMLT</sequence>
<dbReference type="AlphaFoldDB" id="A0AAE0T4M1"/>
<gene>
    <name evidence="1" type="ORF">CHS0354_007605</name>
</gene>
<organism evidence="1 2">
    <name type="scientific">Potamilus streckersoni</name>
    <dbReference type="NCBI Taxonomy" id="2493646"/>
    <lineage>
        <taxon>Eukaryota</taxon>
        <taxon>Metazoa</taxon>
        <taxon>Spiralia</taxon>
        <taxon>Lophotrochozoa</taxon>
        <taxon>Mollusca</taxon>
        <taxon>Bivalvia</taxon>
        <taxon>Autobranchia</taxon>
        <taxon>Heteroconchia</taxon>
        <taxon>Palaeoheterodonta</taxon>
        <taxon>Unionida</taxon>
        <taxon>Unionoidea</taxon>
        <taxon>Unionidae</taxon>
        <taxon>Ambleminae</taxon>
        <taxon>Lampsilini</taxon>
        <taxon>Potamilus</taxon>
    </lineage>
</organism>
<reference evidence="1" key="3">
    <citation type="submission" date="2023-05" db="EMBL/GenBank/DDBJ databases">
        <authorList>
            <person name="Smith C.H."/>
        </authorList>
    </citation>
    <scope>NUCLEOTIDE SEQUENCE</scope>
    <source>
        <strain evidence="1">CHS0354</strain>
        <tissue evidence="1">Mantle</tissue>
    </source>
</reference>
<protein>
    <submittedName>
        <fullName evidence="1">Uncharacterized protein</fullName>
    </submittedName>
</protein>
<reference evidence="1" key="2">
    <citation type="journal article" date="2021" name="Genome Biol. Evol.">
        <title>Developing a high-quality reference genome for a parasitic bivalve with doubly uniparental inheritance (Bivalvia: Unionida).</title>
        <authorList>
            <person name="Smith C.H."/>
        </authorList>
    </citation>
    <scope>NUCLEOTIDE SEQUENCE</scope>
    <source>
        <strain evidence="1">CHS0354</strain>
        <tissue evidence="1">Mantle</tissue>
    </source>
</reference>
<keyword evidence="2" id="KW-1185">Reference proteome</keyword>